<keyword evidence="2" id="KW-1185">Reference proteome</keyword>
<evidence type="ECO:0000313" key="2">
    <source>
        <dbReference type="Proteomes" id="UP000828390"/>
    </source>
</evidence>
<evidence type="ECO:0000313" key="1">
    <source>
        <dbReference type="EMBL" id="KAH3746664.1"/>
    </source>
</evidence>
<gene>
    <name evidence="1" type="ORF">DPMN_181074</name>
</gene>
<dbReference type="AlphaFoldDB" id="A0A9D4I3F2"/>
<comment type="caution">
    <text evidence="1">The sequence shown here is derived from an EMBL/GenBank/DDBJ whole genome shotgun (WGS) entry which is preliminary data.</text>
</comment>
<proteinExistence type="predicted"/>
<dbReference type="EMBL" id="JAIWYP010000010">
    <property type="protein sequence ID" value="KAH3746664.1"/>
    <property type="molecule type" value="Genomic_DNA"/>
</dbReference>
<reference evidence="1" key="1">
    <citation type="journal article" date="2019" name="bioRxiv">
        <title>The Genome of the Zebra Mussel, Dreissena polymorpha: A Resource for Invasive Species Research.</title>
        <authorList>
            <person name="McCartney M.A."/>
            <person name="Auch B."/>
            <person name="Kono T."/>
            <person name="Mallez S."/>
            <person name="Zhang Y."/>
            <person name="Obille A."/>
            <person name="Becker A."/>
            <person name="Abrahante J.E."/>
            <person name="Garbe J."/>
            <person name="Badalamenti J.P."/>
            <person name="Herman A."/>
            <person name="Mangelson H."/>
            <person name="Liachko I."/>
            <person name="Sullivan S."/>
            <person name="Sone E.D."/>
            <person name="Koren S."/>
            <person name="Silverstein K.A.T."/>
            <person name="Beckman K.B."/>
            <person name="Gohl D.M."/>
        </authorList>
    </citation>
    <scope>NUCLEOTIDE SEQUENCE</scope>
    <source>
        <strain evidence="1">Duluth1</strain>
        <tissue evidence="1">Whole animal</tissue>
    </source>
</reference>
<protein>
    <submittedName>
        <fullName evidence="1">Uncharacterized protein</fullName>
    </submittedName>
</protein>
<organism evidence="1 2">
    <name type="scientific">Dreissena polymorpha</name>
    <name type="common">Zebra mussel</name>
    <name type="synonym">Mytilus polymorpha</name>
    <dbReference type="NCBI Taxonomy" id="45954"/>
    <lineage>
        <taxon>Eukaryota</taxon>
        <taxon>Metazoa</taxon>
        <taxon>Spiralia</taxon>
        <taxon>Lophotrochozoa</taxon>
        <taxon>Mollusca</taxon>
        <taxon>Bivalvia</taxon>
        <taxon>Autobranchia</taxon>
        <taxon>Heteroconchia</taxon>
        <taxon>Euheterodonta</taxon>
        <taxon>Imparidentia</taxon>
        <taxon>Neoheterodontei</taxon>
        <taxon>Myida</taxon>
        <taxon>Dreissenoidea</taxon>
        <taxon>Dreissenidae</taxon>
        <taxon>Dreissena</taxon>
    </lineage>
</organism>
<accession>A0A9D4I3F2</accession>
<dbReference type="Proteomes" id="UP000828390">
    <property type="component" value="Unassembled WGS sequence"/>
</dbReference>
<sequence>MQSSLRIQMPVSCVRCPLEASTSPSREEGWNYMYKGLVEPVLGGEDDGTACPQPAQSGHRSGCHGNSFWDLSGTGTILGQGLCPST</sequence>
<name>A0A9D4I3F2_DREPO</name>
<reference evidence="1" key="2">
    <citation type="submission" date="2020-11" db="EMBL/GenBank/DDBJ databases">
        <authorList>
            <person name="McCartney M.A."/>
            <person name="Auch B."/>
            <person name="Kono T."/>
            <person name="Mallez S."/>
            <person name="Becker A."/>
            <person name="Gohl D.M."/>
            <person name="Silverstein K.A.T."/>
            <person name="Koren S."/>
            <person name="Bechman K.B."/>
            <person name="Herman A."/>
            <person name="Abrahante J.E."/>
            <person name="Garbe J."/>
        </authorList>
    </citation>
    <scope>NUCLEOTIDE SEQUENCE</scope>
    <source>
        <strain evidence="1">Duluth1</strain>
        <tissue evidence="1">Whole animal</tissue>
    </source>
</reference>